<proteinExistence type="predicted"/>
<dbReference type="OrthoDB" id="8249839at2"/>
<dbReference type="EMBL" id="VITW01000006">
    <property type="protein sequence ID" value="TWB72558.1"/>
    <property type="molecule type" value="Genomic_DNA"/>
</dbReference>
<reference evidence="1 2" key="1">
    <citation type="submission" date="2019-06" db="EMBL/GenBank/DDBJ databases">
        <title>Genomic Encyclopedia of Type Strains, Phase IV (KMG-V): Genome sequencing to study the core and pangenomes of soil and plant-associated prokaryotes.</title>
        <authorList>
            <person name="Whitman W."/>
        </authorList>
    </citation>
    <scope>NUCLEOTIDE SEQUENCE [LARGE SCALE GENOMIC DNA]</scope>
    <source>
        <strain evidence="1 2">BR 10556</strain>
    </source>
</reference>
<keyword evidence="2" id="KW-1185">Reference proteome</keyword>
<comment type="caution">
    <text evidence="1">The sequence shown here is derived from an EMBL/GenBank/DDBJ whole genome shotgun (WGS) entry which is preliminary data.</text>
</comment>
<accession>A0A560JN23</accession>
<dbReference type="AlphaFoldDB" id="A0A560JN23"/>
<evidence type="ECO:0000313" key="1">
    <source>
        <dbReference type="EMBL" id="TWB72558.1"/>
    </source>
</evidence>
<dbReference type="Proteomes" id="UP000315914">
    <property type="component" value="Unassembled WGS sequence"/>
</dbReference>
<protein>
    <submittedName>
        <fullName evidence="1">Uncharacterized protein</fullName>
    </submittedName>
</protein>
<name>A0A560JN23_9BRAD</name>
<evidence type="ECO:0000313" key="2">
    <source>
        <dbReference type="Proteomes" id="UP000315914"/>
    </source>
</evidence>
<gene>
    <name evidence="1" type="ORF">FBZ95_106273</name>
</gene>
<organism evidence="1 2">
    <name type="scientific">Bradyrhizobium sacchari</name>
    <dbReference type="NCBI Taxonomy" id="1399419"/>
    <lineage>
        <taxon>Bacteria</taxon>
        <taxon>Pseudomonadati</taxon>
        <taxon>Pseudomonadota</taxon>
        <taxon>Alphaproteobacteria</taxon>
        <taxon>Hyphomicrobiales</taxon>
        <taxon>Nitrobacteraceae</taxon>
        <taxon>Bradyrhizobium</taxon>
    </lineage>
</organism>
<sequence>MDTAQHCQDQASECHRLVKSTQNEVEAKILKELANSWMRVAGQMDRYQALKREQLRNASVCG</sequence>
<dbReference type="RefSeq" id="WP_080136301.1">
    <property type="nucleotide sequence ID" value="NZ_LWIG01000012.1"/>
</dbReference>